<dbReference type="AlphaFoldDB" id="A0AAW3EXI1"/>
<reference evidence="1 2" key="1">
    <citation type="submission" date="2014-04" db="EMBL/GenBank/DDBJ databases">
        <authorList>
            <person name="Bishop-Lilly K.A."/>
            <person name="Broomall S.M."/>
            <person name="Chain P.S."/>
            <person name="Chertkov O."/>
            <person name="Coyne S.R."/>
            <person name="Daligault H.E."/>
            <person name="Davenport K.W."/>
            <person name="Erkkila T."/>
            <person name="Frey K.G."/>
            <person name="Gibbons H.S."/>
            <person name="Gu W."/>
            <person name="Jaissle J."/>
            <person name="Johnson S.L."/>
            <person name="Koroleva G.I."/>
            <person name="Ladner J.T."/>
            <person name="Lo C.-C."/>
            <person name="Minogue T.D."/>
            <person name="Munk C."/>
            <person name="Palacios G.F."/>
            <person name="Redden C.L."/>
            <person name="Rosenzweig C.N."/>
            <person name="Scholz M.B."/>
            <person name="Teshima H."/>
            <person name="Xu Y."/>
        </authorList>
    </citation>
    <scope>NUCLEOTIDE SEQUENCE [LARGE SCALE GENOMIC DNA]</scope>
    <source>
        <strain evidence="2">gladioli</strain>
    </source>
</reference>
<accession>A0AAW3EXI1</accession>
<dbReference type="EMBL" id="JPGG01000016">
    <property type="protein sequence ID" value="KGC13233.1"/>
    <property type="molecule type" value="Genomic_DNA"/>
</dbReference>
<comment type="caution">
    <text evidence="1">The sequence shown here is derived from an EMBL/GenBank/DDBJ whole genome shotgun (WGS) entry which is preliminary data.</text>
</comment>
<evidence type="ECO:0000313" key="1">
    <source>
        <dbReference type="EMBL" id="KGC13233.1"/>
    </source>
</evidence>
<dbReference type="KEGG" id="bgo:BM43_4255"/>
<protein>
    <submittedName>
        <fullName evidence="1">Tash protein, PEST motif family</fullName>
    </submittedName>
</protein>
<dbReference type="Proteomes" id="UP000029590">
    <property type="component" value="Unassembled WGS sequence"/>
</dbReference>
<gene>
    <name evidence="1" type="ORF">DM48_278</name>
</gene>
<organism evidence="1 2">
    <name type="scientific">Burkholderia gladioli</name>
    <name type="common">Pseudomonas marginata</name>
    <name type="synonym">Phytomonas marginata</name>
    <dbReference type="NCBI Taxonomy" id="28095"/>
    <lineage>
        <taxon>Bacteria</taxon>
        <taxon>Pseudomonadati</taxon>
        <taxon>Pseudomonadota</taxon>
        <taxon>Betaproteobacteria</taxon>
        <taxon>Burkholderiales</taxon>
        <taxon>Burkholderiaceae</taxon>
        <taxon>Burkholderia</taxon>
    </lineage>
</organism>
<name>A0AAW3EXI1_BURGA</name>
<proteinExistence type="predicted"/>
<evidence type="ECO:0000313" key="2">
    <source>
        <dbReference type="Proteomes" id="UP000029590"/>
    </source>
</evidence>
<sequence length="262" mass="28020">MLLAAVVDSEATWALTVPRLEDSEVTELLVDDRLVDSEPMLVEVAVDSDVTLLLVFDRPVDSEPVVVEVEVDSEETELLVVDTPVESELSEVEVDEDSAFSEVEVEVDSEATELENAPAALLRLLDSEATAALVWNSWLPFTASVLVAEIRPAARPVNCRSKPGAPMFTVPAGLLPAKLPKVMPPTVAELTGTAVVVIEPLPMATELSMFATAFGPIATLSTPVAIESAPVELVWKYLMPFELTLSSASPTLLTFAVVPLAL</sequence>